<reference evidence="1" key="1">
    <citation type="journal article" date="2014" name="Front. Microbiol.">
        <title>High frequency of phylogenetically diverse reductive dehalogenase-homologous genes in deep subseafloor sedimentary metagenomes.</title>
        <authorList>
            <person name="Kawai M."/>
            <person name="Futagami T."/>
            <person name="Toyoda A."/>
            <person name="Takaki Y."/>
            <person name="Nishi S."/>
            <person name="Hori S."/>
            <person name="Arai W."/>
            <person name="Tsubouchi T."/>
            <person name="Morono Y."/>
            <person name="Uchiyama I."/>
            <person name="Ito T."/>
            <person name="Fujiyama A."/>
            <person name="Inagaki F."/>
            <person name="Takami H."/>
        </authorList>
    </citation>
    <scope>NUCLEOTIDE SEQUENCE</scope>
    <source>
        <strain evidence="1">Expedition CK06-06</strain>
    </source>
</reference>
<name>X1DIC1_9ZZZZ</name>
<proteinExistence type="predicted"/>
<organism evidence="1">
    <name type="scientific">marine sediment metagenome</name>
    <dbReference type="NCBI Taxonomy" id="412755"/>
    <lineage>
        <taxon>unclassified sequences</taxon>
        <taxon>metagenomes</taxon>
        <taxon>ecological metagenomes</taxon>
    </lineage>
</organism>
<dbReference type="AlphaFoldDB" id="X1DIC1"/>
<protein>
    <submittedName>
        <fullName evidence="1">Uncharacterized protein</fullName>
    </submittedName>
</protein>
<accession>X1DIC1</accession>
<evidence type="ECO:0000313" key="1">
    <source>
        <dbReference type="EMBL" id="GAH08015.1"/>
    </source>
</evidence>
<sequence length="73" mass="8331">MPGKGDTALLVAQTLLRPTPPDEGPPLPESWDVSWPGFFSRAIKRLREEPPWETIPKYGLREELKREFEIVTG</sequence>
<feature type="non-terminal residue" evidence="1">
    <location>
        <position position="73"/>
    </location>
</feature>
<gene>
    <name evidence="1" type="ORF">S01H4_51805</name>
</gene>
<comment type="caution">
    <text evidence="1">The sequence shown here is derived from an EMBL/GenBank/DDBJ whole genome shotgun (WGS) entry which is preliminary data.</text>
</comment>
<dbReference type="EMBL" id="BART01029542">
    <property type="protein sequence ID" value="GAH08015.1"/>
    <property type="molecule type" value="Genomic_DNA"/>
</dbReference>